<name>A0A016WTY4_9BILA</name>
<dbReference type="EMBL" id="JARK01000098">
    <property type="protein sequence ID" value="EYC43289.1"/>
    <property type="molecule type" value="Genomic_DNA"/>
</dbReference>
<organism evidence="1 2">
    <name type="scientific">Ancylostoma ceylanicum</name>
    <dbReference type="NCBI Taxonomy" id="53326"/>
    <lineage>
        <taxon>Eukaryota</taxon>
        <taxon>Metazoa</taxon>
        <taxon>Ecdysozoa</taxon>
        <taxon>Nematoda</taxon>
        <taxon>Chromadorea</taxon>
        <taxon>Rhabditida</taxon>
        <taxon>Rhabditina</taxon>
        <taxon>Rhabditomorpha</taxon>
        <taxon>Strongyloidea</taxon>
        <taxon>Ancylostomatidae</taxon>
        <taxon>Ancylostomatinae</taxon>
        <taxon>Ancylostoma</taxon>
    </lineage>
</organism>
<accession>A0A016WTY4</accession>
<sequence length="71" mass="8328">MRKPESQHSKLALQECCPAVARRRRRRKQHWIRMTATIAILEASQGTRLAKQTALIVFLKKNPHLMLHRIC</sequence>
<keyword evidence="2" id="KW-1185">Reference proteome</keyword>
<proteinExistence type="predicted"/>
<evidence type="ECO:0000313" key="2">
    <source>
        <dbReference type="Proteomes" id="UP000024635"/>
    </source>
</evidence>
<reference evidence="2" key="1">
    <citation type="journal article" date="2015" name="Nat. Genet.">
        <title>The genome and transcriptome of the zoonotic hookworm Ancylostoma ceylanicum identify infection-specific gene families.</title>
        <authorList>
            <person name="Schwarz E.M."/>
            <person name="Hu Y."/>
            <person name="Antoshechkin I."/>
            <person name="Miller M.M."/>
            <person name="Sternberg P.W."/>
            <person name="Aroian R.V."/>
        </authorList>
    </citation>
    <scope>NUCLEOTIDE SEQUENCE</scope>
    <source>
        <strain evidence="2">HY135</strain>
    </source>
</reference>
<comment type="caution">
    <text evidence="1">The sequence shown here is derived from an EMBL/GenBank/DDBJ whole genome shotgun (WGS) entry which is preliminary data.</text>
</comment>
<dbReference type="Proteomes" id="UP000024635">
    <property type="component" value="Unassembled WGS sequence"/>
</dbReference>
<protein>
    <submittedName>
        <fullName evidence="1">Uncharacterized protein</fullName>
    </submittedName>
</protein>
<evidence type="ECO:0000313" key="1">
    <source>
        <dbReference type="EMBL" id="EYC43289.1"/>
    </source>
</evidence>
<dbReference type="AlphaFoldDB" id="A0A016WTY4"/>
<gene>
    <name evidence="1" type="primary">Acey_s0498.g2536</name>
    <name evidence="1" type="ORF">Y032_0498g2536</name>
</gene>